<feature type="transmembrane region" description="Helical" evidence="2">
    <location>
        <begin position="20"/>
        <end position="44"/>
    </location>
</feature>
<feature type="region of interest" description="Disordered" evidence="1">
    <location>
        <begin position="49"/>
        <end position="69"/>
    </location>
</feature>
<proteinExistence type="predicted"/>
<feature type="compositionally biased region" description="Basic and acidic residues" evidence="1">
    <location>
        <begin position="58"/>
        <end position="69"/>
    </location>
</feature>
<dbReference type="EMBL" id="JBHTOP010000026">
    <property type="protein sequence ID" value="MFD1672873.1"/>
    <property type="molecule type" value="Genomic_DNA"/>
</dbReference>
<keyword evidence="4" id="KW-1185">Reference proteome</keyword>
<accession>A0ABW4JB24</accession>
<dbReference type="Proteomes" id="UP001597267">
    <property type="component" value="Unassembled WGS sequence"/>
</dbReference>
<evidence type="ECO:0000256" key="1">
    <source>
        <dbReference type="SAM" id="MobiDB-lite"/>
    </source>
</evidence>
<protein>
    <submittedName>
        <fullName evidence="3">Uncharacterized protein</fullName>
    </submittedName>
</protein>
<keyword evidence="2" id="KW-0812">Transmembrane</keyword>
<evidence type="ECO:0000256" key="2">
    <source>
        <dbReference type="SAM" id="Phobius"/>
    </source>
</evidence>
<evidence type="ECO:0000313" key="4">
    <source>
        <dbReference type="Proteomes" id="UP001597267"/>
    </source>
</evidence>
<dbReference type="RefSeq" id="WP_125712961.1">
    <property type="nucleotide sequence ID" value="NZ_JBHTOP010000026.1"/>
</dbReference>
<keyword evidence="2" id="KW-1133">Transmembrane helix</keyword>
<keyword evidence="2" id="KW-0472">Membrane</keyword>
<comment type="caution">
    <text evidence="3">The sequence shown here is derived from an EMBL/GenBank/DDBJ whole genome shotgun (WGS) entry which is preliminary data.</text>
</comment>
<gene>
    <name evidence="3" type="ORF">ACFQ5M_12240</name>
</gene>
<organism evidence="3 4">
    <name type="scientific">Agrilactobacillus yilanensis</name>
    <dbReference type="NCBI Taxonomy" id="2485997"/>
    <lineage>
        <taxon>Bacteria</taxon>
        <taxon>Bacillati</taxon>
        <taxon>Bacillota</taxon>
        <taxon>Bacilli</taxon>
        <taxon>Lactobacillales</taxon>
        <taxon>Lactobacillaceae</taxon>
        <taxon>Agrilactobacillus</taxon>
    </lineage>
</organism>
<sequence>MSLNDFIAKAQTFNTAEQAVLYFIIIALALMLLEPLFAFFVVTMKKKELERHKKRTEAHKPTPKKIDLH</sequence>
<reference evidence="4" key="1">
    <citation type="journal article" date="2019" name="Int. J. Syst. Evol. Microbiol.">
        <title>The Global Catalogue of Microorganisms (GCM) 10K type strain sequencing project: providing services to taxonomists for standard genome sequencing and annotation.</title>
        <authorList>
            <consortium name="The Broad Institute Genomics Platform"/>
            <consortium name="The Broad Institute Genome Sequencing Center for Infectious Disease"/>
            <person name="Wu L."/>
            <person name="Ma J."/>
        </authorList>
    </citation>
    <scope>NUCLEOTIDE SEQUENCE [LARGE SCALE GENOMIC DNA]</scope>
    <source>
        <strain evidence="4">CCM 8896</strain>
    </source>
</reference>
<name>A0ABW4JB24_9LACO</name>
<evidence type="ECO:0000313" key="3">
    <source>
        <dbReference type="EMBL" id="MFD1672873.1"/>
    </source>
</evidence>